<accession>A0A2P5AP85</accession>
<protein>
    <submittedName>
        <fullName evidence="1">Uncharacterized protein</fullName>
    </submittedName>
</protein>
<evidence type="ECO:0000313" key="2">
    <source>
        <dbReference type="Proteomes" id="UP000237105"/>
    </source>
</evidence>
<gene>
    <name evidence="1" type="ORF">PanWU01x14_313200</name>
</gene>
<dbReference type="AlphaFoldDB" id="A0A2P5AP85"/>
<evidence type="ECO:0000313" key="1">
    <source>
        <dbReference type="EMBL" id="PON38329.1"/>
    </source>
</evidence>
<dbReference type="Proteomes" id="UP000237105">
    <property type="component" value="Unassembled WGS sequence"/>
</dbReference>
<proteinExistence type="predicted"/>
<dbReference type="EMBL" id="JXTB01000498">
    <property type="protein sequence ID" value="PON38329.1"/>
    <property type="molecule type" value="Genomic_DNA"/>
</dbReference>
<name>A0A2P5AP85_PARAD</name>
<comment type="caution">
    <text evidence="1">The sequence shown here is derived from an EMBL/GenBank/DDBJ whole genome shotgun (WGS) entry which is preliminary data.</text>
</comment>
<sequence length="55" mass="6462">MQVIITAVVTGRHVSPPLWNTLRIEEYLLVSATRYFLWIWVMTPDPFAGSYRFAF</sequence>
<reference evidence="2" key="1">
    <citation type="submission" date="2016-06" db="EMBL/GenBank/DDBJ databases">
        <title>Parallel loss of symbiosis genes in relatives of nitrogen-fixing non-legume Parasponia.</title>
        <authorList>
            <person name="Van Velzen R."/>
            <person name="Holmer R."/>
            <person name="Bu F."/>
            <person name="Rutten L."/>
            <person name="Van Zeijl A."/>
            <person name="Liu W."/>
            <person name="Santuari L."/>
            <person name="Cao Q."/>
            <person name="Sharma T."/>
            <person name="Shen D."/>
            <person name="Roswanjaya Y."/>
            <person name="Wardhani T."/>
            <person name="Kalhor M.S."/>
            <person name="Jansen J."/>
            <person name="Van den Hoogen J."/>
            <person name="Gungor B."/>
            <person name="Hartog M."/>
            <person name="Hontelez J."/>
            <person name="Verver J."/>
            <person name="Yang W.-C."/>
            <person name="Schijlen E."/>
            <person name="Repin R."/>
            <person name="Schilthuizen M."/>
            <person name="Schranz E."/>
            <person name="Heidstra R."/>
            <person name="Miyata K."/>
            <person name="Fedorova E."/>
            <person name="Kohlen W."/>
            <person name="Bisseling T."/>
            <person name="Smit S."/>
            <person name="Geurts R."/>
        </authorList>
    </citation>
    <scope>NUCLEOTIDE SEQUENCE [LARGE SCALE GENOMIC DNA]</scope>
    <source>
        <strain evidence="2">cv. WU1-14</strain>
    </source>
</reference>
<organism evidence="1 2">
    <name type="scientific">Parasponia andersonii</name>
    <name type="common">Sponia andersonii</name>
    <dbReference type="NCBI Taxonomy" id="3476"/>
    <lineage>
        <taxon>Eukaryota</taxon>
        <taxon>Viridiplantae</taxon>
        <taxon>Streptophyta</taxon>
        <taxon>Embryophyta</taxon>
        <taxon>Tracheophyta</taxon>
        <taxon>Spermatophyta</taxon>
        <taxon>Magnoliopsida</taxon>
        <taxon>eudicotyledons</taxon>
        <taxon>Gunneridae</taxon>
        <taxon>Pentapetalae</taxon>
        <taxon>rosids</taxon>
        <taxon>fabids</taxon>
        <taxon>Rosales</taxon>
        <taxon>Cannabaceae</taxon>
        <taxon>Parasponia</taxon>
    </lineage>
</organism>
<keyword evidence="2" id="KW-1185">Reference proteome</keyword>
<dbReference type="OrthoDB" id="10430360at2759"/>